<dbReference type="EMBL" id="ML742235">
    <property type="protein sequence ID" value="KAE8146921.1"/>
    <property type="molecule type" value="Genomic_DNA"/>
</dbReference>
<keyword evidence="2" id="KW-0732">Signal</keyword>
<evidence type="ECO:0000256" key="2">
    <source>
        <dbReference type="SAM" id="SignalP"/>
    </source>
</evidence>
<proteinExistence type="inferred from homology"/>
<feature type="chain" id="PRO_5025010843" evidence="2">
    <location>
        <begin position="19"/>
        <end position="154"/>
    </location>
</feature>
<name>A0A5N6TLF3_ASPAV</name>
<feature type="domain" description="EthD" evidence="3">
    <location>
        <begin position="35"/>
        <end position="128"/>
    </location>
</feature>
<keyword evidence="5" id="KW-1185">Reference proteome</keyword>
<dbReference type="OrthoDB" id="3454835at2759"/>
<sequence length="154" mass="18184">MNLLTTLFTFFLFLSANALQATPLTMLTIKGYILPNLTESEYHHHLTTHHVPLVKPFLRKYNILRYTLTHQTQAMKEARKRLRLPPGTEDYDVMVQFLMRDVEDFNRLWEDEEFVRTVKPDQGRLLDEERNVYTIGVYETFMDDVDVGGEMVVQ</sequence>
<dbReference type="GO" id="GO:0016491">
    <property type="term" value="F:oxidoreductase activity"/>
    <property type="evidence" value="ECO:0007669"/>
    <property type="project" value="InterPro"/>
</dbReference>
<gene>
    <name evidence="4" type="ORF">BDV25DRAFT_161492</name>
</gene>
<feature type="signal peptide" evidence="2">
    <location>
        <begin position="1"/>
        <end position="18"/>
    </location>
</feature>
<dbReference type="Proteomes" id="UP000325780">
    <property type="component" value="Unassembled WGS sequence"/>
</dbReference>
<organism evidence="4 5">
    <name type="scientific">Aspergillus avenaceus</name>
    <dbReference type="NCBI Taxonomy" id="36643"/>
    <lineage>
        <taxon>Eukaryota</taxon>
        <taxon>Fungi</taxon>
        <taxon>Dikarya</taxon>
        <taxon>Ascomycota</taxon>
        <taxon>Pezizomycotina</taxon>
        <taxon>Eurotiomycetes</taxon>
        <taxon>Eurotiomycetidae</taxon>
        <taxon>Eurotiales</taxon>
        <taxon>Aspergillaceae</taxon>
        <taxon>Aspergillus</taxon>
        <taxon>Aspergillus subgen. Circumdati</taxon>
    </lineage>
</organism>
<comment type="similarity">
    <text evidence="1">Belongs to the tpcK family.</text>
</comment>
<dbReference type="InterPro" id="IPR011008">
    <property type="entry name" value="Dimeric_a/b-barrel"/>
</dbReference>
<dbReference type="AlphaFoldDB" id="A0A5N6TLF3"/>
<accession>A0A5N6TLF3</accession>
<dbReference type="Pfam" id="PF07110">
    <property type="entry name" value="EthD"/>
    <property type="match status" value="1"/>
</dbReference>
<protein>
    <submittedName>
        <fullName evidence="4">EthD domain-containing protein</fullName>
    </submittedName>
</protein>
<dbReference type="SUPFAM" id="SSF54909">
    <property type="entry name" value="Dimeric alpha+beta barrel"/>
    <property type="match status" value="1"/>
</dbReference>
<evidence type="ECO:0000313" key="5">
    <source>
        <dbReference type="Proteomes" id="UP000325780"/>
    </source>
</evidence>
<dbReference type="Gene3D" id="3.30.70.100">
    <property type="match status" value="1"/>
</dbReference>
<evidence type="ECO:0000259" key="3">
    <source>
        <dbReference type="Pfam" id="PF07110"/>
    </source>
</evidence>
<evidence type="ECO:0000313" key="4">
    <source>
        <dbReference type="EMBL" id="KAE8146921.1"/>
    </source>
</evidence>
<reference evidence="4 5" key="1">
    <citation type="submission" date="2019-04" db="EMBL/GenBank/DDBJ databases">
        <title>Friends and foes A comparative genomics study of 23 Aspergillus species from section Flavi.</title>
        <authorList>
            <consortium name="DOE Joint Genome Institute"/>
            <person name="Kjaerbolling I."/>
            <person name="Vesth T."/>
            <person name="Frisvad J.C."/>
            <person name="Nybo J.L."/>
            <person name="Theobald S."/>
            <person name="Kildgaard S."/>
            <person name="Isbrandt T."/>
            <person name="Kuo A."/>
            <person name="Sato A."/>
            <person name="Lyhne E.K."/>
            <person name="Kogle M.E."/>
            <person name="Wiebenga A."/>
            <person name="Kun R.S."/>
            <person name="Lubbers R.J."/>
            <person name="Makela M.R."/>
            <person name="Barry K."/>
            <person name="Chovatia M."/>
            <person name="Clum A."/>
            <person name="Daum C."/>
            <person name="Haridas S."/>
            <person name="He G."/>
            <person name="LaButti K."/>
            <person name="Lipzen A."/>
            <person name="Mondo S."/>
            <person name="Riley R."/>
            <person name="Salamov A."/>
            <person name="Simmons B.A."/>
            <person name="Magnuson J.K."/>
            <person name="Henrissat B."/>
            <person name="Mortensen U.H."/>
            <person name="Larsen T.O."/>
            <person name="Devries R.P."/>
            <person name="Grigoriev I.V."/>
            <person name="Machida M."/>
            <person name="Baker S.E."/>
            <person name="Andersen M.R."/>
        </authorList>
    </citation>
    <scope>NUCLEOTIDE SEQUENCE [LARGE SCALE GENOMIC DNA]</scope>
    <source>
        <strain evidence="4 5">IBT 18842</strain>
    </source>
</reference>
<evidence type="ECO:0000256" key="1">
    <source>
        <dbReference type="ARBA" id="ARBA00005986"/>
    </source>
</evidence>
<dbReference type="InterPro" id="IPR009799">
    <property type="entry name" value="EthD_dom"/>
</dbReference>